<gene>
    <name evidence="7" type="ORF">PLEOSDRAFT_1043772</name>
</gene>
<evidence type="ECO:0000256" key="3">
    <source>
        <dbReference type="ARBA" id="ARBA00012007"/>
    </source>
</evidence>
<dbReference type="InterPro" id="IPR002745">
    <property type="entry name" value="Ptrans_KptA/Tpt1"/>
</dbReference>
<dbReference type="Gene3D" id="1.10.10.970">
    <property type="entry name" value="RNA 2'-phosphotransferase, Tpt1/KptA family, N-terminal domain"/>
    <property type="match status" value="1"/>
</dbReference>
<sequence length="240" mass="26949">MLPSRRYLSTVANGTLCKRDNSLSVSRTVSWLLRHSARNEGLDIRPDGFIRVEELVCSNKLIQKGLHFNQLRTLVEKDKKGRFRLMQTLEGDATATWWIRANQGHSFTVDSLDLQPITSADQVEMAVHGTSFEAWDSIAAQGLSRMSRNHIHLASHLPDSQPFTAISGLRPRSDILVYINLHLALSSGIKFFLSTNGVVLTPGDEAGFLHPSLFEKVERAYIRNGKLTTRPIMPRSDELN</sequence>
<dbReference type="GO" id="GO:0006388">
    <property type="term" value="P:tRNA splicing, via endonucleolytic cleavage and ligation"/>
    <property type="evidence" value="ECO:0007669"/>
    <property type="project" value="TreeGrafter"/>
</dbReference>
<comment type="similarity">
    <text evidence="2">Belongs to the KptA/TPT1 family.</text>
</comment>
<evidence type="ECO:0000256" key="4">
    <source>
        <dbReference type="ARBA" id="ARBA00022679"/>
    </source>
</evidence>
<evidence type="ECO:0000313" key="7">
    <source>
        <dbReference type="EMBL" id="KDQ26799.1"/>
    </source>
</evidence>
<dbReference type="OrthoDB" id="419694at2759"/>
<dbReference type="SUPFAM" id="SSF56399">
    <property type="entry name" value="ADP-ribosylation"/>
    <property type="match status" value="1"/>
</dbReference>
<comment type="function">
    <text evidence="1">Catalyzes the last step of tRNA splicing, the transfer of the splice junction 2'-phosphate from ligated tRNA to NAD to produce ADP-ribose 1''-2'' cyclic phosphate.</text>
</comment>
<evidence type="ECO:0000256" key="2">
    <source>
        <dbReference type="ARBA" id="ARBA00009836"/>
    </source>
</evidence>
<dbReference type="Pfam" id="PF01885">
    <property type="entry name" value="PTS_2-RNA"/>
    <property type="match status" value="1"/>
</dbReference>
<reference evidence="8" key="1">
    <citation type="journal article" date="2014" name="Proc. Natl. Acad. Sci. U.S.A.">
        <title>Extensive sampling of basidiomycete genomes demonstrates inadequacy of the white-rot/brown-rot paradigm for wood decay fungi.</title>
        <authorList>
            <person name="Riley R."/>
            <person name="Salamov A.A."/>
            <person name="Brown D.W."/>
            <person name="Nagy L.G."/>
            <person name="Floudas D."/>
            <person name="Held B.W."/>
            <person name="Levasseur A."/>
            <person name="Lombard V."/>
            <person name="Morin E."/>
            <person name="Otillar R."/>
            <person name="Lindquist E.A."/>
            <person name="Sun H."/>
            <person name="LaButti K.M."/>
            <person name="Schmutz J."/>
            <person name="Jabbour D."/>
            <person name="Luo H."/>
            <person name="Baker S.E."/>
            <person name="Pisabarro A.G."/>
            <person name="Walton J.D."/>
            <person name="Blanchette R.A."/>
            <person name="Henrissat B."/>
            <person name="Martin F."/>
            <person name="Cullen D."/>
            <person name="Hibbett D.S."/>
            <person name="Grigoriev I.V."/>
        </authorList>
    </citation>
    <scope>NUCLEOTIDE SEQUENCE [LARGE SCALE GENOMIC DNA]</scope>
    <source>
        <strain evidence="8">PC15</strain>
    </source>
</reference>
<dbReference type="GO" id="GO:0000215">
    <property type="term" value="F:tRNA 2'-phosphotransferase activity"/>
    <property type="evidence" value="ECO:0007669"/>
    <property type="project" value="UniProtKB-EC"/>
</dbReference>
<dbReference type="Proteomes" id="UP000027073">
    <property type="component" value="Unassembled WGS sequence"/>
</dbReference>
<evidence type="ECO:0000256" key="5">
    <source>
        <dbReference type="ARBA" id="ARBA00023027"/>
    </source>
</evidence>
<dbReference type="InParanoid" id="A0A067NG41"/>
<proteinExistence type="inferred from homology"/>
<name>A0A067NG41_PLEO1</name>
<dbReference type="FunCoup" id="A0A067NG41">
    <property type="interactions" value="31"/>
</dbReference>
<dbReference type="Gene3D" id="3.20.170.30">
    <property type="match status" value="1"/>
</dbReference>
<dbReference type="EC" id="2.7.1.160" evidence="3"/>
<protein>
    <recommendedName>
        <fullName evidence="3">2'-phosphotransferase</fullName>
        <ecNumber evidence="3">2.7.1.160</ecNumber>
    </recommendedName>
</protein>
<dbReference type="InterPro" id="IPR042081">
    <property type="entry name" value="RNA_2'-PTrans_C"/>
</dbReference>
<organism evidence="7 8">
    <name type="scientific">Pleurotus ostreatus (strain PC15)</name>
    <name type="common">Oyster mushroom</name>
    <dbReference type="NCBI Taxonomy" id="1137138"/>
    <lineage>
        <taxon>Eukaryota</taxon>
        <taxon>Fungi</taxon>
        <taxon>Dikarya</taxon>
        <taxon>Basidiomycota</taxon>
        <taxon>Agaricomycotina</taxon>
        <taxon>Agaricomycetes</taxon>
        <taxon>Agaricomycetidae</taxon>
        <taxon>Agaricales</taxon>
        <taxon>Pleurotineae</taxon>
        <taxon>Pleurotaceae</taxon>
        <taxon>Pleurotus</taxon>
    </lineage>
</organism>
<keyword evidence="4" id="KW-0808">Transferase</keyword>
<dbReference type="InterPro" id="IPR042080">
    <property type="entry name" value="RNA_2'-PTrans_N"/>
</dbReference>
<accession>A0A067NG41</accession>
<evidence type="ECO:0000256" key="1">
    <source>
        <dbReference type="ARBA" id="ARBA00003343"/>
    </source>
</evidence>
<comment type="catalytic activity">
    <reaction evidence="6">
        <text>2'-phospho-[ligated tRNA] + NAD(+) = mature tRNA + ADP-alpha-D-ribose 1'',2''-cyclic phosphate + nicotinamide</text>
        <dbReference type="Rhea" id="RHEA:23324"/>
        <dbReference type="Rhea" id="RHEA-COMP:11106"/>
        <dbReference type="Rhea" id="RHEA-COMP:11107"/>
        <dbReference type="ChEBI" id="CHEBI:17154"/>
        <dbReference type="ChEBI" id="CHEBI:57540"/>
        <dbReference type="ChEBI" id="CHEBI:76596"/>
        <dbReference type="ChEBI" id="CHEBI:82883"/>
        <dbReference type="ChEBI" id="CHEBI:85027"/>
        <dbReference type="EC" id="2.7.1.160"/>
    </reaction>
</comment>
<dbReference type="HOGENOM" id="CLU_052998_1_0_1"/>
<keyword evidence="5" id="KW-0520">NAD</keyword>
<evidence type="ECO:0000313" key="8">
    <source>
        <dbReference type="Proteomes" id="UP000027073"/>
    </source>
</evidence>
<dbReference type="PANTHER" id="PTHR12684">
    <property type="entry name" value="PUTATIVE PHOSPHOTRANSFERASE"/>
    <property type="match status" value="1"/>
</dbReference>
<dbReference type="EMBL" id="KL198009">
    <property type="protein sequence ID" value="KDQ26799.1"/>
    <property type="molecule type" value="Genomic_DNA"/>
</dbReference>
<dbReference type="VEuPathDB" id="FungiDB:PLEOSDRAFT_1043772"/>
<evidence type="ECO:0000256" key="6">
    <source>
        <dbReference type="ARBA" id="ARBA00047949"/>
    </source>
</evidence>
<dbReference type="PANTHER" id="PTHR12684:SF2">
    <property type="entry name" value="TRNA 2'-PHOSPHOTRANSFERASE 1"/>
    <property type="match status" value="1"/>
</dbReference>
<dbReference type="AlphaFoldDB" id="A0A067NG41"/>